<gene>
    <name evidence="1" type="ORF">GPLA_0293</name>
</gene>
<accession>K6ZLJ6</accession>
<dbReference type="InterPro" id="IPR029033">
    <property type="entry name" value="His_PPase_superfam"/>
</dbReference>
<reference evidence="2" key="1">
    <citation type="journal article" date="2014" name="Environ. Microbiol.">
        <title>Comparative genomics of the marine bacterial genus Glaciecola reveals the high degree of genomic diversity and genomic characteristic for cold adaptation.</title>
        <authorList>
            <person name="Qin Q.L."/>
            <person name="Xie B.B."/>
            <person name="Yu Y."/>
            <person name="Shu Y.L."/>
            <person name="Rong J.C."/>
            <person name="Zhang Y.J."/>
            <person name="Zhao D.L."/>
            <person name="Chen X.L."/>
            <person name="Zhang X.Y."/>
            <person name="Chen B."/>
            <person name="Zhou B.C."/>
            <person name="Zhang Y.Z."/>
        </authorList>
    </citation>
    <scope>NUCLEOTIDE SEQUENCE [LARGE SCALE GENOMIC DNA]</scope>
    <source>
        <strain evidence="2">LMG 21857</strain>
    </source>
</reference>
<dbReference type="SMART" id="SM00855">
    <property type="entry name" value="PGAM"/>
    <property type="match status" value="1"/>
</dbReference>
<dbReference type="EMBL" id="BAER01000014">
    <property type="protein sequence ID" value="GAC31212.1"/>
    <property type="molecule type" value="Genomic_DNA"/>
</dbReference>
<dbReference type="Gene3D" id="3.40.50.1240">
    <property type="entry name" value="Phosphoglycerate mutase-like"/>
    <property type="match status" value="1"/>
</dbReference>
<evidence type="ECO:0000313" key="1">
    <source>
        <dbReference type="EMBL" id="GAC31212.1"/>
    </source>
</evidence>
<sequence length="163" mass="18197">MALAKYACSALAVITLLILGMSNSYAEQKWYLLRHFEKELGDNPKLTEQGHSRARALATYFRYIPLSGVYSTDYRRTQQTAADTATLHKQAVVTYAPSEPEQFIDEISVLSHVLVVGHSNTIPDLVRALGGEAKDLTERDYGRLFIVTRDGDSVMTQSVIIPF</sequence>
<dbReference type="AlphaFoldDB" id="K6ZLJ6"/>
<keyword evidence="2" id="KW-1185">Reference proteome</keyword>
<name>K6ZLJ6_9ALTE</name>
<evidence type="ECO:0000313" key="2">
    <source>
        <dbReference type="Proteomes" id="UP000006322"/>
    </source>
</evidence>
<dbReference type="OrthoDB" id="3296006at2"/>
<dbReference type="CDD" id="cd07067">
    <property type="entry name" value="HP_PGM_like"/>
    <property type="match status" value="1"/>
</dbReference>
<dbReference type="STRING" id="1129793.GPLA_0293"/>
<dbReference type="RefSeq" id="WP_007103018.1">
    <property type="nucleotide sequence ID" value="NZ_BAER01000014.1"/>
</dbReference>
<dbReference type="SUPFAM" id="SSF53254">
    <property type="entry name" value="Phosphoglycerate mutase-like"/>
    <property type="match status" value="1"/>
</dbReference>
<organism evidence="1 2">
    <name type="scientific">Paraglaciecola polaris LMG 21857</name>
    <dbReference type="NCBI Taxonomy" id="1129793"/>
    <lineage>
        <taxon>Bacteria</taxon>
        <taxon>Pseudomonadati</taxon>
        <taxon>Pseudomonadota</taxon>
        <taxon>Gammaproteobacteria</taxon>
        <taxon>Alteromonadales</taxon>
        <taxon>Alteromonadaceae</taxon>
        <taxon>Paraglaciecola</taxon>
    </lineage>
</organism>
<dbReference type="Proteomes" id="UP000006322">
    <property type="component" value="Unassembled WGS sequence"/>
</dbReference>
<protein>
    <submittedName>
        <fullName evidence="1">Phosphoglycerate mutase</fullName>
    </submittedName>
</protein>
<comment type="caution">
    <text evidence="1">The sequence shown here is derived from an EMBL/GenBank/DDBJ whole genome shotgun (WGS) entry which is preliminary data.</text>
</comment>
<dbReference type="InterPro" id="IPR013078">
    <property type="entry name" value="His_Pase_superF_clade-1"/>
</dbReference>
<dbReference type="Pfam" id="PF00300">
    <property type="entry name" value="His_Phos_1"/>
    <property type="match status" value="1"/>
</dbReference>
<proteinExistence type="predicted"/>